<name>A0A318ZRG9_9EURO</name>
<dbReference type="AlphaFoldDB" id="A0A318ZRG9"/>
<proteinExistence type="predicted"/>
<accession>A0A318ZRG9</accession>
<protein>
    <submittedName>
        <fullName evidence="2">Uncharacterized protein</fullName>
    </submittedName>
</protein>
<dbReference type="GeneID" id="37078324"/>
<organism evidence="2 3">
    <name type="scientific">Aspergillus saccharolyticus JOP 1030-1</name>
    <dbReference type="NCBI Taxonomy" id="1450539"/>
    <lineage>
        <taxon>Eukaryota</taxon>
        <taxon>Fungi</taxon>
        <taxon>Dikarya</taxon>
        <taxon>Ascomycota</taxon>
        <taxon>Pezizomycotina</taxon>
        <taxon>Eurotiomycetes</taxon>
        <taxon>Eurotiomycetidae</taxon>
        <taxon>Eurotiales</taxon>
        <taxon>Aspergillaceae</taxon>
        <taxon>Aspergillus</taxon>
        <taxon>Aspergillus subgen. Circumdati</taxon>
    </lineage>
</organism>
<dbReference type="RefSeq" id="XP_025435247.1">
    <property type="nucleotide sequence ID" value="XM_025577095.1"/>
</dbReference>
<dbReference type="EMBL" id="KZ821219">
    <property type="protein sequence ID" value="PYH49265.1"/>
    <property type="molecule type" value="Genomic_DNA"/>
</dbReference>
<sequence length="364" mass="41497">MSLTCEVHSFNEQPETCQLCEYYNDFRNMLAGLGLSAAPGEDSCRCCGPNRWMEPPCQNPDCERNQNLRALRAQRRYDPEFNDGPRRIYCIMTQQQQARVREYESSLPDQRLEVRGTLLPPSAGMTGRDILHWEQYWRQVLEWGVLQELRDHDDSMELSLLAALGSYDGSYNGDTGPRDRACERLRAGGWLPVPPRTISRFDLLRVRLWETHPETYLHFIEEYGDTEISPSVIAGMHAMRGQGPGGPITCTAEKSEAPVRTQRLHPCVCEFADLEISQGGLPPRADNPAATAQPERHFWEPYLRQWRRTIRLGTVRVFSPGTYGFEDWPKPHRRPRVAPDGPYIPSLSRLELTPLDGDADAPSS</sequence>
<gene>
    <name evidence="2" type="ORF">BP01DRAFT_378831</name>
</gene>
<dbReference type="OrthoDB" id="4498939at2759"/>
<feature type="region of interest" description="Disordered" evidence="1">
    <location>
        <begin position="328"/>
        <end position="364"/>
    </location>
</feature>
<dbReference type="Proteomes" id="UP000248349">
    <property type="component" value="Unassembled WGS sequence"/>
</dbReference>
<reference evidence="2 3" key="1">
    <citation type="submission" date="2016-12" db="EMBL/GenBank/DDBJ databases">
        <title>The genomes of Aspergillus section Nigri reveals drivers in fungal speciation.</title>
        <authorList>
            <consortium name="DOE Joint Genome Institute"/>
            <person name="Vesth T.C."/>
            <person name="Nybo J."/>
            <person name="Theobald S."/>
            <person name="Brandl J."/>
            <person name="Frisvad J.C."/>
            <person name="Nielsen K.F."/>
            <person name="Lyhne E.K."/>
            <person name="Kogle M.E."/>
            <person name="Kuo A."/>
            <person name="Riley R."/>
            <person name="Clum A."/>
            <person name="Nolan M."/>
            <person name="Lipzen A."/>
            <person name="Salamov A."/>
            <person name="Henrissat B."/>
            <person name="Wiebenga A."/>
            <person name="De Vries R.P."/>
            <person name="Grigoriev I.V."/>
            <person name="Mortensen U.H."/>
            <person name="Andersen M.R."/>
            <person name="Baker S.E."/>
        </authorList>
    </citation>
    <scope>NUCLEOTIDE SEQUENCE [LARGE SCALE GENOMIC DNA]</scope>
    <source>
        <strain evidence="2 3">JOP 1030-1</strain>
    </source>
</reference>
<keyword evidence="3" id="KW-1185">Reference proteome</keyword>
<evidence type="ECO:0000313" key="3">
    <source>
        <dbReference type="Proteomes" id="UP000248349"/>
    </source>
</evidence>
<evidence type="ECO:0000256" key="1">
    <source>
        <dbReference type="SAM" id="MobiDB-lite"/>
    </source>
</evidence>
<evidence type="ECO:0000313" key="2">
    <source>
        <dbReference type="EMBL" id="PYH49265.1"/>
    </source>
</evidence>